<dbReference type="KEGG" id="gps:C427_4808"/>
<evidence type="ECO:0000313" key="1">
    <source>
        <dbReference type="EMBL" id="AGH46907.1"/>
    </source>
</evidence>
<proteinExistence type="predicted"/>
<reference evidence="1 2" key="1">
    <citation type="journal article" date="2013" name="Genome Announc.">
        <title>Complete Genome Sequence of Glaciecola psychrophila Strain 170T.</title>
        <authorList>
            <person name="Yin J."/>
            <person name="Chen J."/>
            <person name="Liu G."/>
            <person name="Yu Y."/>
            <person name="Song L."/>
            <person name="Wang X."/>
            <person name="Qu X."/>
        </authorList>
    </citation>
    <scope>NUCLEOTIDE SEQUENCE [LARGE SCALE GENOMIC DNA]</scope>
    <source>
        <strain evidence="1 2">170</strain>
    </source>
</reference>
<dbReference type="STRING" id="1129794.C427_4808"/>
<organism evidence="1 2">
    <name type="scientific">Paraglaciecola psychrophila 170</name>
    <dbReference type="NCBI Taxonomy" id="1129794"/>
    <lineage>
        <taxon>Bacteria</taxon>
        <taxon>Pseudomonadati</taxon>
        <taxon>Pseudomonadota</taxon>
        <taxon>Gammaproteobacteria</taxon>
        <taxon>Alteromonadales</taxon>
        <taxon>Alteromonadaceae</taxon>
        <taxon>Paraglaciecola</taxon>
    </lineage>
</organism>
<dbReference type="Proteomes" id="UP000011864">
    <property type="component" value="Chromosome"/>
</dbReference>
<dbReference type="AlphaFoldDB" id="M4S8B9"/>
<gene>
    <name evidence="1" type="ORF">C427_4808</name>
</gene>
<protein>
    <submittedName>
        <fullName evidence="1">Uncharacterized protein</fullName>
    </submittedName>
</protein>
<dbReference type="PATRIC" id="fig|1129794.4.peg.4790"/>
<name>M4S8B9_9ALTE</name>
<sequence>MVQELDKFMQLHQPDFDALDEQGNIIGQQDEIFETSIKANLESIDYDQIQVLTPDNHPTQFSVIMTLECPLSRG</sequence>
<dbReference type="HOGENOM" id="CLU_2684507_0_0_6"/>
<accession>M4S8B9</accession>
<dbReference type="EMBL" id="CP003837">
    <property type="protein sequence ID" value="AGH46907.1"/>
    <property type="molecule type" value="Genomic_DNA"/>
</dbReference>
<keyword evidence="2" id="KW-1185">Reference proteome</keyword>
<evidence type="ECO:0000313" key="2">
    <source>
        <dbReference type="Proteomes" id="UP000011864"/>
    </source>
</evidence>